<keyword evidence="9" id="KW-0479">Metal-binding</keyword>
<comment type="caution">
    <text evidence="12">The sequence shown here is derived from an EMBL/GenBank/DDBJ whole genome shotgun (WGS) entry which is preliminary data.</text>
</comment>
<dbReference type="Proteomes" id="UP001303160">
    <property type="component" value="Unassembled WGS sequence"/>
</dbReference>
<organism evidence="12 13">
    <name type="scientific">Triangularia verruculosa</name>
    <dbReference type="NCBI Taxonomy" id="2587418"/>
    <lineage>
        <taxon>Eukaryota</taxon>
        <taxon>Fungi</taxon>
        <taxon>Dikarya</taxon>
        <taxon>Ascomycota</taxon>
        <taxon>Pezizomycotina</taxon>
        <taxon>Sordariomycetes</taxon>
        <taxon>Sordariomycetidae</taxon>
        <taxon>Sordariales</taxon>
        <taxon>Podosporaceae</taxon>
        <taxon>Triangularia</taxon>
    </lineage>
</organism>
<keyword evidence="13" id="KW-1185">Reference proteome</keyword>
<feature type="chain" id="PRO_5043036401" description="CFEM domain-containing protein" evidence="10">
    <location>
        <begin position="18"/>
        <end position="100"/>
    </location>
</feature>
<keyword evidence="8" id="KW-0449">Lipoprotein</keyword>
<sequence length="100" mass="10076">MQLSTVLVSALAAVASASPALRARQADCPEVNAVPTCGRPCIYNAAATLGCPDNTDYACMCGQWDALRSAAAGCVITNCGILNALTVLNAVQAVCNACVA</sequence>
<keyword evidence="5" id="KW-0325">Glycoprotein</keyword>
<keyword evidence="9" id="KW-0349">Heme</keyword>
<keyword evidence="7" id="KW-1015">Disulfide bond</keyword>
<accession>A0AAN6X5P2</accession>
<evidence type="ECO:0000256" key="5">
    <source>
        <dbReference type="ARBA" id="ARBA00022622"/>
    </source>
</evidence>
<dbReference type="AlphaFoldDB" id="A0AAN6X5P2"/>
<gene>
    <name evidence="12" type="ORF">QBC40DRAFT_259921</name>
</gene>
<dbReference type="SMART" id="SM00747">
    <property type="entry name" value="CFEM"/>
    <property type="match status" value="1"/>
</dbReference>
<keyword evidence="9" id="KW-0408">Iron</keyword>
<evidence type="ECO:0000256" key="6">
    <source>
        <dbReference type="ARBA" id="ARBA00022729"/>
    </source>
</evidence>
<keyword evidence="4" id="KW-0964">Secreted</keyword>
<dbReference type="GO" id="GO:0046872">
    <property type="term" value="F:metal ion binding"/>
    <property type="evidence" value="ECO:0007669"/>
    <property type="project" value="UniProtKB-UniRule"/>
</dbReference>
<dbReference type="PROSITE" id="PS52012">
    <property type="entry name" value="CFEM"/>
    <property type="match status" value="1"/>
</dbReference>
<dbReference type="Pfam" id="PF05730">
    <property type="entry name" value="CFEM"/>
    <property type="match status" value="1"/>
</dbReference>
<dbReference type="EMBL" id="MU864055">
    <property type="protein sequence ID" value="KAK4194539.1"/>
    <property type="molecule type" value="Genomic_DNA"/>
</dbReference>
<reference evidence="12" key="2">
    <citation type="submission" date="2023-05" db="EMBL/GenBank/DDBJ databases">
        <authorList>
            <consortium name="Lawrence Berkeley National Laboratory"/>
            <person name="Steindorff A."/>
            <person name="Hensen N."/>
            <person name="Bonometti L."/>
            <person name="Westerberg I."/>
            <person name="Brannstrom I.O."/>
            <person name="Guillou S."/>
            <person name="Cros-Aarteil S."/>
            <person name="Calhoun S."/>
            <person name="Haridas S."/>
            <person name="Kuo A."/>
            <person name="Mondo S."/>
            <person name="Pangilinan J."/>
            <person name="Riley R."/>
            <person name="Labutti K."/>
            <person name="Andreopoulos B."/>
            <person name="Lipzen A."/>
            <person name="Chen C."/>
            <person name="Yanf M."/>
            <person name="Daum C."/>
            <person name="Ng V."/>
            <person name="Clum A."/>
            <person name="Ohm R."/>
            <person name="Martin F."/>
            <person name="Silar P."/>
            <person name="Natvig D."/>
            <person name="Lalanne C."/>
            <person name="Gautier V."/>
            <person name="Ament-Velasquez S.L."/>
            <person name="Kruys A."/>
            <person name="Hutchinson M.I."/>
            <person name="Powell A.J."/>
            <person name="Barry K."/>
            <person name="Miller A.N."/>
            <person name="Grigoriev I.V."/>
            <person name="Debuchy R."/>
            <person name="Gladieux P."/>
            <person name="Thoren M.H."/>
            <person name="Johannesson H."/>
        </authorList>
    </citation>
    <scope>NUCLEOTIDE SEQUENCE</scope>
    <source>
        <strain evidence="12">CBS 315.58</strain>
    </source>
</reference>
<evidence type="ECO:0000256" key="2">
    <source>
        <dbReference type="ARBA" id="ARBA00004613"/>
    </source>
</evidence>
<evidence type="ECO:0000313" key="13">
    <source>
        <dbReference type="Proteomes" id="UP001303160"/>
    </source>
</evidence>
<comment type="similarity">
    <text evidence="3">Belongs to the RBT5 family.</text>
</comment>
<comment type="caution">
    <text evidence="9">Lacks conserved residue(s) required for the propagation of feature annotation.</text>
</comment>
<feature type="signal peptide" evidence="10">
    <location>
        <begin position="1"/>
        <end position="17"/>
    </location>
</feature>
<keyword evidence="6 10" id="KW-0732">Signal</keyword>
<dbReference type="GO" id="GO:0005576">
    <property type="term" value="C:extracellular region"/>
    <property type="evidence" value="ECO:0007669"/>
    <property type="project" value="UniProtKB-SubCell"/>
</dbReference>
<evidence type="ECO:0000256" key="1">
    <source>
        <dbReference type="ARBA" id="ARBA00004589"/>
    </source>
</evidence>
<evidence type="ECO:0000259" key="11">
    <source>
        <dbReference type="PROSITE" id="PS52012"/>
    </source>
</evidence>
<evidence type="ECO:0000256" key="3">
    <source>
        <dbReference type="ARBA" id="ARBA00010031"/>
    </source>
</evidence>
<dbReference type="GO" id="GO:0098552">
    <property type="term" value="C:side of membrane"/>
    <property type="evidence" value="ECO:0007669"/>
    <property type="project" value="UniProtKB-KW"/>
</dbReference>
<proteinExistence type="inferred from homology"/>
<comment type="subcellular location">
    <subcellularLocation>
        <location evidence="1">Membrane</location>
        <topology evidence="1">Lipid-anchor</topology>
        <topology evidence="1">GPI-anchor</topology>
    </subcellularLocation>
    <subcellularLocation>
        <location evidence="2">Secreted</location>
    </subcellularLocation>
</comment>
<evidence type="ECO:0000313" key="12">
    <source>
        <dbReference type="EMBL" id="KAK4194539.1"/>
    </source>
</evidence>
<feature type="domain" description="CFEM" evidence="11">
    <location>
        <begin position="9"/>
        <end position="100"/>
    </location>
</feature>
<name>A0AAN6X5P2_9PEZI</name>
<feature type="binding site" description="axial binding residue" evidence="9">
    <location>
        <position position="56"/>
    </location>
    <ligand>
        <name>heme</name>
        <dbReference type="ChEBI" id="CHEBI:30413"/>
    </ligand>
    <ligandPart>
        <name>Fe</name>
        <dbReference type="ChEBI" id="CHEBI:18248"/>
    </ligandPart>
</feature>
<protein>
    <recommendedName>
        <fullName evidence="11">CFEM domain-containing protein</fullName>
    </recommendedName>
</protein>
<evidence type="ECO:0000256" key="8">
    <source>
        <dbReference type="ARBA" id="ARBA00023288"/>
    </source>
</evidence>
<evidence type="ECO:0000256" key="4">
    <source>
        <dbReference type="ARBA" id="ARBA00022525"/>
    </source>
</evidence>
<evidence type="ECO:0000256" key="9">
    <source>
        <dbReference type="PROSITE-ProRule" id="PRU01356"/>
    </source>
</evidence>
<keyword evidence="5" id="KW-0472">Membrane</keyword>
<evidence type="ECO:0000256" key="7">
    <source>
        <dbReference type="ARBA" id="ARBA00023157"/>
    </source>
</evidence>
<reference evidence="12" key="1">
    <citation type="journal article" date="2023" name="Mol. Phylogenet. Evol.">
        <title>Genome-scale phylogeny and comparative genomics of the fungal order Sordariales.</title>
        <authorList>
            <person name="Hensen N."/>
            <person name="Bonometti L."/>
            <person name="Westerberg I."/>
            <person name="Brannstrom I.O."/>
            <person name="Guillou S."/>
            <person name="Cros-Aarteil S."/>
            <person name="Calhoun S."/>
            <person name="Haridas S."/>
            <person name="Kuo A."/>
            <person name="Mondo S."/>
            <person name="Pangilinan J."/>
            <person name="Riley R."/>
            <person name="LaButti K."/>
            <person name="Andreopoulos B."/>
            <person name="Lipzen A."/>
            <person name="Chen C."/>
            <person name="Yan M."/>
            <person name="Daum C."/>
            <person name="Ng V."/>
            <person name="Clum A."/>
            <person name="Steindorff A."/>
            <person name="Ohm R.A."/>
            <person name="Martin F."/>
            <person name="Silar P."/>
            <person name="Natvig D.O."/>
            <person name="Lalanne C."/>
            <person name="Gautier V."/>
            <person name="Ament-Velasquez S.L."/>
            <person name="Kruys A."/>
            <person name="Hutchinson M.I."/>
            <person name="Powell A.J."/>
            <person name="Barry K."/>
            <person name="Miller A.N."/>
            <person name="Grigoriev I.V."/>
            <person name="Debuchy R."/>
            <person name="Gladieux P."/>
            <person name="Hiltunen Thoren M."/>
            <person name="Johannesson H."/>
        </authorList>
    </citation>
    <scope>NUCLEOTIDE SEQUENCE</scope>
    <source>
        <strain evidence="12">CBS 315.58</strain>
    </source>
</reference>
<keyword evidence="5" id="KW-0336">GPI-anchor</keyword>
<evidence type="ECO:0000256" key="10">
    <source>
        <dbReference type="SAM" id="SignalP"/>
    </source>
</evidence>
<dbReference type="InterPro" id="IPR008427">
    <property type="entry name" value="Extracellular_membr_CFEM_dom"/>
</dbReference>